<dbReference type="InterPro" id="IPR001796">
    <property type="entry name" value="DHFR_dom"/>
</dbReference>
<dbReference type="UniPathway" id="UPA00077">
    <property type="reaction ID" value="UER00158"/>
</dbReference>
<dbReference type="PIRSF" id="PIRSF000194">
    <property type="entry name" value="DHFR"/>
    <property type="match status" value="1"/>
</dbReference>
<proteinExistence type="inferred from homology"/>
<organism evidence="11 12">
    <name type="scientific">Segnochrobactrum spirostomi</name>
    <dbReference type="NCBI Taxonomy" id="2608987"/>
    <lineage>
        <taxon>Bacteria</taxon>
        <taxon>Pseudomonadati</taxon>
        <taxon>Pseudomonadota</taxon>
        <taxon>Alphaproteobacteria</taxon>
        <taxon>Hyphomicrobiales</taxon>
        <taxon>Segnochrobactraceae</taxon>
        <taxon>Segnochrobactrum</taxon>
    </lineage>
</organism>
<evidence type="ECO:0000256" key="1">
    <source>
        <dbReference type="ARBA" id="ARBA00004903"/>
    </source>
</evidence>
<comment type="catalytic activity">
    <reaction evidence="8">
        <text>(6S)-5,6,7,8-tetrahydrofolate + NADP(+) = 7,8-dihydrofolate + NADPH + H(+)</text>
        <dbReference type="Rhea" id="RHEA:15009"/>
        <dbReference type="ChEBI" id="CHEBI:15378"/>
        <dbReference type="ChEBI" id="CHEBI:57451"/>
        <dbReference type="ChEBI" id="CHEBI:57453"/>
        <dbReference type="ChEBI" id="CHEBI:57783"/>
        <dbReference type="ChEBI" id="CHEBI:58349"/>
        <dbReference type="EC" id="1.5.1.3"/>
    </reaction>
</comment>
<dbReference type="GO" id="GO:0005829">
    <property type="term" value="C:cytosol"/>
    <property type="evidence" value="ECO:0007669"/>
    <property type="project" value="TreeGrafter"/>
</dbReference>
<comment type="function">
    <text evidence="7 8">Key enzyme in folate metabolism. Catalyzes an essential reaction for de novo glycine and purine synthesis, and for DNA precursor synthesis.</text>
</comment>
<dbReference type="AlphaFoldDB" id="A0A6A7XZI0"/>
<evidence type="ECO:0000313" key="11">
    <source>
        <dbReference type="EMBL" id="MQT11527.1"/>
    </source>
</evidence>
<comment type="caution">
    <text evidence="11">The sequence shown here is derived from an EMBL/GenBank/DDBJ whole genome shotgun (WGS) entry which is preliminary data.</text>
</comment>
<keyword evidence="12" id="KW-1185">Reference proteome</keyword>
<sequence>MKAGLVLVAAVAENGVIGAAGGMPWHLSSDLKRFRAITTGHPVLMGRKTYASIGRPLPGRDTIVVTRDAAFAADGVIAAPSLEAGLEIADGKAAERGVAAIMVIGGGEIFSALIGQAAALRITEVHAVPDGDVLFPAIDPALWRETERSGPVRGERDSAPVSFVDYVRRVPLAAPTER</sequence>
<dbReference type="PANTHER" id="PTHR48069:SF3">
    <property type="entry name" value="DIHYDROFOLATE REDUCTASE"/>
    <property type="match status" value="1"/>
</dbReference>
<evidence type="ECO:0000256" key="6">
    <source>
        <dbReference type="ARBA" id="ARBA00023002"/>
    </source>
</evidence>
<evidence type="ECO:0000256" key="7">
    <source>
        <dbReference type="ARBA" id="ARBA00025067"/>
    </source>
</evidence>
<dbReference type="GO" id="GO:0046654">
    <property type="term" value="P:tetrahydrofolate biosynthetic process"/>
    <property type="evidence" value="ECO:0007669"/>
    <property type="project" value="UniProtKB-UniPathway"/>
</dbReference>
<dbReference type="RefSeq" id="WP_153478295.1">
    <property type="nucleotide sequence ID" value="NZ_VWNA01000001.1"/>
</dbReference>
<gene>
    <name evidence="11" type="ORF">F0357_02315</name>
</gene>
<comment type="similarity">
    <text evidence="2 8 9">Belongs to the dihydrofolate reductase family.</text>
</comment>
<dbReference type="Pfam" id="PF00186">
    <property type="entry name" value="DHFR_1"/>
    <property type="match status" value="1"/>
</dbReference>
<dbReference type="PROSITE" id="PS00075">
    <property type="entry name" value="DHFR_1"/>
    <property type="match status" value="1"/>
</dbReference>
<protein>
    <recommendedName>
        <fullName evidence="3 8">Dihydrofolate reductase</fullName>
        <ecNumber evidence="3 8">1.5.1.3</ecNumber>
    </recommendedName>
</protein>
<dbReference type="PANTHER" id="PTHR48069">
    <property type="entry name" value="DIHYDROFOLATE REDUCTASE"/>
    <property type="match status" value="1"/>
</dbReference>
<dbReference type="InterPro" id="IPR012259">
    <property type="entry name" value="DHFR"/>
</dbReference>
<dbReference type="GO" id="GO:0006730">
    <property type="term" value="P:one-carbon metabolic process"/>
    <property type="evidence" value="ECO:0007669"/>
    <property type="project" value="UniProtKB-KW"/>
</dbReference>
<keyword evidence="5 8" id="KW-0521">NADP</keyword>
<dbReference type="GO" id="GO:0046452">
    <property type="term" value="P:dihydrofolate metabolic process"/>
    <property type="evidence" value="ECO:0007669"/>
    <property type="project" value="TreeGrafter"/>
</dbReference>
<evidence type="ECO:0000256" key="2">
    <source>
        <dbReference type="ARBA" id="ARBA00009539"/>
    </source>
</evidence>
<dbReference type="CDD" id="cd00209">
    <property type="entry name" value="DHFR"/>
    <property type="match status" value="1"/>
</dbReference>
<feature type="domain" description="DHFR" evidence="10">
    <location>
        <begin position="4"/>
        <end position="168"/>
    </location>
</feature>
<comment type="pathway">
    <text evidence="1 8">Cofactor biosynthesis; tetrahydrofolate biosynthesis; 5,6,7,8-tetrahydrofolate from 7,8-dihydrofolate: step 1/1.</text>
</comment>
<dbReference type="Proteomes" id="UP000332515">
    <property type="component" value="Unassembled WGS sequence"/>
</dbReference>
<dbReference type="Gene3D" id="3.40.430.10">
    <property type="entry name" value="Dihydrofolate Reductase, subunit A"/>
    <property type="match status" value="1"/>
</dbReference>
<dbReference type="PRINTS" id="PR00070">
    <property type="entry name" value="DHFR"/>
</dbReference>
<dbReference type="GO" id="GO:0050661">
    <property type="term" value="F:NADP binding"/>
    <property type="evidence" value="ECO:0007669"/>
    <property type="project" value="InterPro"/>
</dbReference>
<evidence type="ECO:0000256" key="5">
    <source>
        <dbReference type="ARBA" id="ARBA00022857"/>
    </source>
</evidence>
<dbReference type="InterPro" id="IPR017925">
    <property type="entry name" value="DHFR_CS"/>
</dbReference>
<accession>A0A6A7XZI0</accession>
<reference evidence="11 12" key="1">
    <citation type="submission" date="2019-09" db="EMBL/GenBank/DDBJ databases">
        <title>Segnochrobactrum spirostomi gen. nov., sp. nov., isolated from the ciliate Spirostomum cf. yagiui and description of a novel family, Segnochrobactraceae fam. nov. within the order Rhizobiales of the class Alphaproteobacteria.</title>
        <authorList>
            <person name="Akter S."/>
            <person name="Shazib S.U.A."/>
            <person name="Shin M.K."/>
        </authorList>
    </citation>
    <scope>NUCLEOTIDE SEQUENCE [LARGE SCALE GENOMIC DNA]</scope>
    <source>
        <strain evidence="11 12">Sp-1</strain>
    </source>
</reference>
<evidence type="ECO:0000256" key="9">
    <source>
        <dbReference type="RuleBase" id="RU004474"/>
    </source>
</evidence>
<evidence type="ECO:0000256" key="4">
    <source>
        <dbReference type="ARBA" id="ARBA00022563"/>
    </source>
</evidence>
<dbReference type="EC" id="1.5.1.3" evidence="3 8"/>
<dbReference type="EMBL" id="VWNA01000001">
    <property type="protein sequence ID" value="MQT11527.1"/>
    <property type="molecule type" value="Genomic_DNA"/>
</dbReference>
<keyword evidence="6 8" id="KW-0560">Oxidoreductase</keyword>
<evidence type="ECO:0000256" key="8">
    <source>
        <dbReference type="PIRNR" id="PIRNR000194"/>
    </source>
</evidence>
<evidence type="ECO:0000259" key="10">
    <source>
        <dbReference type="PROSITE" id="PS51330"/>
    </source>
</evidence>
<name>A0A6A7XZI0_9HYPH</name>
<dbReference type="SUPFAM" id="SSF53597">
    <property type="entry name" value="Dihydrofolate reductase-like"/>
    <property type="match status" value="1"/>
</dbReference>
<evidence type="ECO:0000256" key="3">
    <source>
        <dbReference type="ARBA" id="ARBA00012856"/>
    </source>
</evidence>
<keyword evidence="4 8" id="KW-0554">One-carbon metabolism</keyword>
<dbReference type="PROSITE" id="PS51330">
    <property type="entry name" value="DHFR_2"/>
    <property type="match status" value="1"/>
</dbReference>
<dbReference type="GO" id="GO:0046655">
    <property type="term" value="P:folic acid metabolic process"/>
    <property type="evidence" value="ECO:0007669"/>
    <property type="project" value="TreeGrafter"/>
</dbReference>
<dbReference type="GO" id="GO:0004146">
    <property type="term" value="F:dihydrofolate reductase activity"/>
    <property type="evidence" value="ECO:0007669"/>
    <property type="project" value="UniProtKB-EC"/>
</dbReference>
<dbReference type="InterPro" id="IPR024072">
    <property type="entry name" value="DHFR-like_dom_sf"/>
</dbReference>
<evidence type="ECO:0000313" key="12">
    <source>
        <dbReference type="Proteomes" id="UP000332515"/>
    </source>
</evidence>